<reference evidence="2 3" key="1">
    <citation type="submission" date="2024-03" db="EMBL/GenBank/DDBJ databases">
        <title>Actinomycetospora sp. OC33-EN08, a novel actinomycete isolated from wild orchid (Aerides multiflora).</title>
        <authorList>
            <person name="Suriyachadkun C."/>
        </authorList>
    </citation>
    <scope>NUCLEOTIDE SEQUENCE [LARGE SCALE GENOMIC DNA]</scope>
    <source>
        <strain evidence="2 3">OC33-EN08</strain>
    </source>
</reference>
<feature type="signal peptide" evidence="1">
    <location>
        <begin position="1"/>
        <end position="32"/>
    </location>
</feature>
<evidence type="ECO:0008006" key="4">
    <source>
        <dbReference type="Google" id="ProtNLM"/>
    </source>
</evidence>
<keyword evidence="1" id="KW-0732">Signal</keyword>
<comment type="caution">
    <text evidence="2">The sequence shown here is derived from an EMBL/GenBank/DDBJ whole genome shotgun (WGS) entry which is preliminary data.</text>
</comment>
<dbReference type="RefSeq" id="WP_337695219.1">
    <property type="nucleotide sequence ID" value="NZ_JBBEGN010000005.1"/>
</dbReference>
<evidence type="ECO:0000313" key="2">
    <source>
        <dbReference type="EMBL" id="MEJ2868642.1"/>
    </source>
</evidence>
<accession>A0ABU8MPY6</accession>
<organism evidence="2 3">
    <name type="scientific">Actinomycetospora aurantiaca</name>
    <dbReference type="NCBI Taxonomy" id="3129233"/>
    <lineage>
        <taxon>Bacteria</taxon>
        <taxon>Bacillati</taxon>
        <taxon>Actinomycetota</taxon>
        <taxon>Actinomycetes</taxon>
        <taxon>Pseudonocardiales</taxon>
        <taxon>Pseudonocardiaceae</taxon>
        <taxon>Actinomycetospora</taxon>
    </lineage>
</organism>
<protein>
    <recommendedName>
        <fullName evidence="4">DUF4142 domain-containing protein</fullName>
    </recommendedName>
</protein>
<dbReference type="EMBL" id="JBBEGN010000005">
    <property type="protein sequence ID" value="MEJ2868642.1"/>
    <property type="molecule type" value="Genomic_DNA"/>
</dbReference>
<name>A0ABU8MPY6_9PSEU</name>
<gene>
    <name evidence="2" type="ORF">WCD74_12795</name>
</gene>
<sequence length="178" mass="18064">MASQAARLAGRGAFTAAAVMAVAGGTASMAFAQEAPTAHEVQGTLADGAHELSHGAQKLDTDSVKGHGEKLRHEAKDVAASLKESAPSSSLEKLPVADMVADTGHAVDHAKNDATHAKHNWSAAAQDGLTADEVREQVGLMGDDVAHAADNGRNDLAHWGGKLSSAAPAGLDSVLSFS</sequence>
<feature type="chain" id="PRO_5045648801" description="DUF4142 domain-containing protein" evidence="1">
    <location>
        <begin position="33"/>
        <end position="178"/>
    </location>
</feature>
<keyword evidence="3" id="KW-1185">Reference proteome</keyword>
<evidence type="ECO:0000313" key="3">
    <source>
        <dbReference type="Proteomes" id="UP001385809"/>
    </source>
</evidence>
<evidence type="ECO:0000256" key="1">
    <source>
        <dbReference type="SAM" id="SignalP"/>
    </source>
</evidence>
<dbReference type="Proteomes" id="UP001385809">
    <property type="component" value="Unassembled WGS sequence"/>
</dbReference>
<proteinExistence type="predicted"/>